<reference evidence="2" key="1">
    <citation type="journal article" date="2023" name="IScience">
        <title>Live-bearing cockroach genome reveals convergent evolutionary mechanisms linked to viviparity in insects and beyond.</title>
        <authorList>
            <person name="Fouks B."/>
            <person name="Harrison M.C."/>
            <person name="Mikhailova A.A."/>
            <person name="Marchal E."/>
            <person name="English S."/>
            <person name="Carruthers M."/>
            <person name="Jennings E.C."/>
            <person name="Chiamaka E.L."/>
            <person name="Frigard R.A."/>
            <person name="Pippel M."/>
            <person name="Attardo G.M."/>
            <person name="Benoit J.B."/>
            <person name="Bornberg-Bauer E."/>
            <person name="Tobe S.S."/>
        </authorList>
    </citation>
    <scope>NUCLEOTIDE SEQUENCE</scope>
    <source>
        <strain evidence="2">Stay&amp;Tobe</strain>
    </source>
</reference>
<organism evidence="2 3">
    <name type="scientific">Diploptera punctata</name>
    <name type="common">Pacific beetle cockroach</name>
    <dbReference type="NCBI Taxonomy" id="6984"/>
    <lineage>
        <taxon>Eukaryota</taxon>
        <taxon>Metazoa</taxon>
        <taxon>Ecdysozoa</taxon>
        <taxon>Arthropoda</taxon>
        <taxon>Hexapoda</taxon>
        <taxon>Insecta</taxon>
        <taxon>Pterygota</taxon>
        <taxon>Neoptera</taxon>
        <taxon>Polyneoptera</taxon>
        <taxon>Dictyoptera</taxon>
        <taxon>Blattodea</taxon>
        <taxon>Blaberoidea</taxon>
        <taxon>Blaberidae</taxon>
        <taxon>Diplopterinae</taxon>
        <taxon>Diploptera</taxon>
    </lineage>
</organism>
<feature type="transmembrane region" description="Helical" evidence="1">
    <location>
        <begin position="54"/>
        <end position="72"/>
    </location>
</feature>
<evidence type="ECO:0000313" key="3">
    <source>
        <dbReference type="Proteomes" id="UP001233999"/>
    </source>
</evidence>
<feature type="transmembrane region" description="Helical" evidence="1">
    <location>
        <begin position="16"/>
        <end position="34"/>
    </location>
</feature>
<dbReference type="Proteomes" id="UP001233999">
    <property type="component" value="Unassembled WGS sequence"/>
</dbReference>
<reference evidence="2" key="2">
    <citation type="submission" date="2023-05" db="EMBL/GenBank/DDBJ databases">
        <authorList>
            <person name="Fouks B."/>
        </authorList>
    </citation>
    <scope>NUCLEOTIDE SEQUENCE</scope>
    <source>
        <strain evidence="2">Stay&amp;Tobe</strain>
        <tissue evidence="2">Testes</tissue>
    </source>
</reference>
<proteinExistence type="predicted"/>
<keyword evidence="1" id="KW-0812">Transmembrane</keyword>
<keyword evidence="1" id="KW-1133">Transmembrane helix</keyword>
<gene>
    <name evidence="2" type="ORF">L9F63_027902</name>
</gene>
<accession>A0AAD8A1P1</accession>
<feature type="non-terminal residue" evidence="2">
    <location>
        <position position="97"/>
    </location>
</feature>
<comment type="caution">
    <text evidence="2">The sequence shown here is derived from an EMBL/GenBank/DDBJ whole genome shotgun (WGS) entry which is preliminary data.</text>
</comment>
<dbReference type="AlphaFoldDB" id="A0AAD8A1P1"/>
<dbReference type="EMBL" id="JASPKZ010004630">
    <property type="protein sequence ID" value="KAJ9589838.1"/>
    <property type="molecule type" value="Genomic_DNA"/>
</dbReference>
<sequence length="97" mass="10917">ACTVDRVRFEELDIKFFIGYFLVSGVFNFLLVINRLPRLNLFIDANAGFSDLGSILQIFDTLFLVFLLVLQLSFHNNNLVAVVFLVVLVALASSQFA</sequence>
<feature type="non-terminal residue" evidence="2">
    <location>
        <position position="1"/>
    </location>
</feature>
<evidence type="ECO:0000256" key="1">
    <source>
        <dbReference type="SAM" id="Phobius"/>
    </source>
</evidence>
<feature type="transmembrane region" description="Helical" evidence="1">
    <location>
        <begin position="79"/>
        <end position="96"/>
    </location>
</feature>
<evidence type="ECO:0000313" key="2">
    <source>
        <dbReference type="EMBL" id="KAJ9589838.1"/>
    </source>
</evidence>
<keyword evidence="1" id="KW-0472">Membrane</keyword>
<keyword evidence="3" id="KW-1185">Reference proteome</keyword>
<protein>
    <submittedName>
        <fullName evidence="2">Uncharacterized protein</fullName>
    </submittedName>
</protein>
<name>A0AAD8A1P1_DIPPU</name>